<protein>
    <submittedName>
        <fullName evidence="4">Unannotated protein</fullName>
    </submittedName>
</protein>
<dbReference type="PANTHER" id="PTHR43618:SF8">
    <property type="entry name" value="7ALPHA-HYDROXYSTEROID DEHYDROGENASE"/>
    <property type="match status" value="1"/>
</dbReference>
<dbReference type="PANTHER" id="PTHR43618">
    <property type="entry name" value="7-ALPHA-HYDROXYSTEROID DEHYDROGENASE"/>
    <property type="match status" value="1"/>
</dbReference>
<dbReference type="EMBL" id="CAEZUG010000077">
    <property type="protein sequence ID" value="CAB4599857.1"/>
    <property type="molecule type" value="Genomic_DNA"/>
</dbReference>
<keyword evidence="2" id="KW-0521">NADP</keyword>
<dbReference type="PRINTS" id="PR00081">
    <property type="entry name" value="GDHRDH"/>
</dbReference>
<proteinExistence type="inferred from homology"/>
<sequence length="260" mass="27877">MGSLSEFDLTGRRALVTGGGDGLGIEFTEALLDAGASVVISSRRKEFIDEVVKERSKKYPLLSAIACDMTDLKDVNRLAKEIGDIDILVNNAGLSHRQPWAEEQSEDWRRIMVLNVESPYWLAQKFMPGMMERGWGRVVNISSICGIQVGDPRLLPGLGNDMPSYYASKHALLGVTKFLAATGGEHGVTVNAICPGPFFSPANSIAFGPGPILDAVSGAIPMRRIGQPGELRTAILFLTSPASSFVTGQAIVVDGGTTIW</sequence>
<evidence type="ECO:0000256" key="3">
    <source>
        <dbReference type="ARBA" id="ARBA00023002"/>
    </source>
</evidence>
<dbReference type="Pfam" id="PF13561">
    <property type="entry name" value="adh_short_C2"/>
    <property type="match status" value="1"/>
</dbReference>
<dbReference type="InterPro" id="IPR002347">
    <property type="entry name" value="SDR_fam"/>
</dbReference>
<name>A0A6J6GF71_9ZZZZ</name>
<comment type="similarity">
    <text evidence="1">Belongs to the short-chain dehydrogenases/reductases (SDR) family.</text>
</comment>
<evidence type="ECO:0000256" key="1">
    <source>
        <dbReference type="ARBA" id="ARBA00006484"/>
    </source>
</evidence>
<dbReference type="FunFam" id="3.40.50.720:FF:000084">
    <property type="entry name" value="Short-chain dehydrogenase reductase"/>
    <property type="match status" value="1"/>
</dbReference>
<gene>
    <name evidence="4" type="ORF">UFOPK1795_01108</name>
</gene>
<dbReference type="GO" id="GO:0016491">
    <property type="term" value="F:oxidoreductase activity"/>
    <property type="evidence" value="ECO:0007669"/>
    <property type="project" value="UniProtKB-KW"/>
</dbReference>
<accession>A0A6J6GF71</accession>
<evidence type="ECO:0000313" key="4">
    <source>
        <dbReference type="EMBL" id="CAB4599857.1"/>
    </source>
</evidence>
<organism evidence="4">
    <name type="scientific">freshwater metagenome</name>
    <dbReference type="NCBI Taxonomy" id="449393"/>
    <lineage>
        <taxon>unclassified sequences</taxon>
        <taxon>metagenomes</taxon>
        <taxon>ecological metagenomes</taxon>
    </lineage>
</organism>
<dbReference type="AlphaFoldDB" id="A0A6J6GF71"/>
<dbReference type="PRINTS" id="PR00080">
    <property type="entry name" value="SDRFAMILY"/>
</dbReference>
<reference evidence="4" key="1">
    <citation type="submission" date="2020-05" db="EMBL/GenBank/DDBJ databases">
        <authorList>
            <person name="Chiriac C."/>
            <person name="Salcher M."/>
            <person name="Ghai R."/>
            <person name="Kavagutti S V."/>
        </authorList>
    </citation>
    <scope>NUCLEOTIDE SEQUENCE</scope>
</reference>
<keyword evidence="3" id="KW-0560">Oxidoreductase</keyword>
<dbReference type="Gene3D" id="3.40.50.720">
    <property type="entry name" value="NAD(P)-binding Rossmann-like Domain"/>
    <property type="match status" value="1"/>
</dbReference>
<evidence type="ECO:0000256" key="2">
    <source>
        <dbReference type="ARBA" id="ARBA00022857"/>
    </source>
</evidence>
<dbReference type="InterPro" id="IPR036291">
    <property type="entry name" value="NAD(P)-bd_dom_sf"/>
</dbReference>
<dbReference type="SUPFAM" id="SSF51735">
    <property type="entry name" value="NAD(P)-binding Rossmann-fold domains"/>
    <property type="match status" value="1"/>
</dbReference>
<dbReference type="InterPro" id="IPR052178">
    <property type="entry name" value="Sec_Metab_Biosynth_SDR"/>
</dbReference>